<evidence type="ECO:0000313" key="12">
    <source>
        <dbReference type="Proteomes" id="UP000198802"/>
    </source>
</evidence>
<evidence type="ECO:0000313" key="11">
    <source>
        <dbReference type="EMBL" id="CUU54165.1"/>
    </source>
</evidence>
<comment type="catalytic activity">
    <reaction evidence="8">
        <text>L-seryl-tRNA(Sec) + selenophosphate + H(+) = L-selenocysteinyl-tRNA(Sec) + phosphate</text>
        <dbReference type="Rhea" id="RHEA:22728"/>
        <dbReference type="Rhea" id="RHEA-COMP:9742"/>
        <dbReference type="Rhea" id="RHEA-COMP:9743"/>
        <dbReference type="ChEBI" id="CHEBI:15378"/>
        <dbReference type="ChEBI" id="CHEBI:16144"/>
        <dbReference type="ChEBI" id="CHEBI:43474"/>
        <dbReference type="ChEBI" id="CHEBI:78533"/>
        <dbReference type="ChEBI" id="CHEBI:78573"/>
        <dbReference type="EC" id="2.9.1.1"/>
    </reaction>
</comment>
<name>A0A0S4QF37_9ACTN</name>
<evidence type="ECO:0000256" key="9">
    <source>
        <dbReference type="PIRSR" id="PIRSR618319-50"/>
    </source>
</evidence>
<evidence type="ECO:0000256" key="1">
    <source>
        <dbReference type="ARBA" id="ARBA00001933"/>
    </source>
</evidence>
<dbReference type="Gene3D" id="3.90.1150.180">
    <property type="match status" value="2"/>
</dbReference>
<dbReference type="Pfam" id="PF03841">
    <property type="entry name" value="SelA"/>
    <property type="match status" value="1"/>
</dbReference>
<evidence type="ECO:0000256" key="4">
    <source>
        <dbReference type="ARBA" id="ARBA00022898"/>
    </source>
</evidence>
<keyword evidence="4 8" id="KW-0663">Pyridoxal phosphate</keyword>
<dbReference type="Gene3D" id="3.40.640.10">
    <property type="entry name" value="Type I PLP-dependent aspartate aminotransferase-like (Major domain)"/>
    <property type="match status" value="1"/>
</dbReference>
<dbReference type="PANTHER" id="PTHR32328:SF0">
    <property type="entry name" value="L-SERYL-TRNA(SEC) SELENIUM TRANSFERASE"/>
    <property type="match status" value="1"/>
</dbReference>
<dbReference type="EC" id="2.9.1.1" evidence="8"/>
<comment type="function">
    <text evidence="8">Converts seryl-tRNA(Sec) to selenocysteinyl-tRNA(Sec) required for selenoprotein biosynthesis.</text>
</comment>
<dbReference type="Proteomes" id="UP000198802">
    <property type="component" value="Unassembled WGS sequence"/>
</dbReference>
<evidence type="ECO:0000256" key="3">
    <source>
        <dbReference type="ARBA" id="ARBA00022679"/>
    </source>
</evidence>
<keyword evidence="6 8" id="KW-0711">Selenium</keyword>
<feature type="modified residue" description="N6-(pyridoxal phosphate)lysine" evidence="8 9">
    <location>
        <position position="278"/>
    </location>
</feature>
<feature type="compositionally biased region" description="Low complexity" evidence="10">
    <location>
        <begin position="14"/>
        <end position="25"/>
    </location>
</feature>
<dbReference type="UniPathway" id="UPA00906">
    <property type="reaction ID" value="UER00896"/>
</dbReference>
<gene>
    <name evidence="8" type="primary">selA</name>
    <name evidence="11" type="ORF">Ga0074812_102171</name>
</gene>
<dbReference type="InterPro" id="IPR015421">
    <property type="entry name" value="PyrdxlP-dep_Trfase_major"/>
</dbReference>
<evidence type="ECO:0000256" key="2">
    <source>
        <dbReference type="ARBA" id="ARBA00022490"/>
    </source>
</evidence>
<dbReference type="GO" id="GO:0004125">
    <property type="term" value="F:L-seryl-tRNA(Sec) selenium transferase activity"/>
    <property type="evidence" value="ECO:0007669"/>
    <property type="project" value="UniProtKB-UniRule"/>
</dbReference>
<dbReference type="HAMAP" id="MF_00423">
    <property type="entry name" value="SelA"/>
    <property type="match status" value="1"/>
</dbReference>
<comment type="subcellular location">
    <subcellularLocation>
        <location evidence="8">Cytoplasm</location>
    </subcellularLocation>
</comment>
<feature type="region of interest" description="Disordered" evidence="10">
    <location>
        <begin position="554"/>
        <end position="573"/>
    </location>
</feature>
<dbReference type="RefSeq" id="WP_091271470.1">
    <property type="nucleotide sequence ID" value="NZ_FAOZ01000002.1"/>
</dbReference>
<dbReference type="GO" id="GO:0005737">
    <property type="term" value="C:cytoplasm"/>
    <property type="evidence" value="ECO:0007669"/>
    <property type="project" value="UniProtKB-SubCell"/>
</dbReference>
<dbReference type="InterPro" id="IPR004534">
    <property type="entry name" value="SelA_trans"/>
</dbReference>
<dbReference type="GO" id="GO:0001514">
    <property type="term" value="P:selenocysteine incorporation"/>
    <property type="evidence" value="ECO:0007669"/>
    <property type="project" value="UniProtKB-UniRule"/>
</dbReference>
<feature type="compositionally biased region" description="Gly residues" evidence="10">
    <location>
        <begin position="407"/>
        <end position="428"/>
    </location>
</feature>
<evidence type="ECO:0000256" key="6">
    <source>
        <dbReference type="ARBA" id="ARBA00023266"/>
    </source>
</evidence>
<dbReference type="GO" id="GO:0001717">
    <property type="term" value="P:conversion of seryl-tRNAsec to selenocys-tRNAsec"/>
    <property type="evidence" value="ECO:0007669"/>
    <property type="project" value="UniProtKB-UniRule"/>
</dbReference>
<sequence>MPTRPGASDGHPIGASQGAGHAASQPTGHSPGQPAGHTASQPTGYLEDAEPRPALVAPARLPGHLRPVINATGILLHDGLGRAPLSPEARTAIDAAAATCDVELDLASGRRGRRGNAALTALAAAVPVARAVHVVNNNAGAVMLAAMALAPDREIVISRGELVETADGFRLPDLLAATGARLREVGTTNRTTLGDYADAIGPRTGFVLRMHPPSFRVVGLTARPALSDLAELCARRGVPLVGDPGSGLLTPDETLPDEPDASTWLRCGASLVITCGDKLLGGPQCGLVLGRGDLVDRMRRHPLARALRVGKLTLAALEATLRGEDNPVRRSLRADPAELRTRAERLAAWLRRSGVPASAVSSRAVVSSDGIDETGGTGTPSQRGGAGPKDLRDADADAGGPASIGPGAPGGHGGHGGRLAHGGHGGHNGSPEYGADGWKDGLPSAAVALDASLAALLRQGRPAVLGRVEQGCCLLDLRSVPADLDPVLAATVLAAATGSGPLAGINEAPTSPPGRSGSAVTAPHARIRAGTSTDTGGWARVPDWARRTERSPGASWLPLVDAGPDTDDEVTLH</sequence>
<proteinExistence type="inferred from homology"/>
<comment type="similarity">
    <text evidence="7 8">Belongs to the SelA family.</text>
</comment>
<evidence type="ECO:0000256" key="7">
    <source>
        <dbReference type="ARBA" id="ARBA00044507"/>
    </source>
</evidence>
<evidence type="ECO:0000256" key="10">
    <source>
        <dbReference type="SAM" id="MobiDB-lite"/>
    </source>
</evidence>
<dbReference type="NCBIfam" id="TIGR00474">
    <property type="entry name" value="selA"/>
    <property type="match status" value="1"/>
</dbReference>
<keyword evidence="2 8" id="KW-0963">Cytoplasm</keyword>
<comment type="pathway">
    <text evidence="8">Aminoacyl-tRNA biosynthesis; selenocysteinyl-tRNA(Sec) biosynthesis; selenocysteinyl-tRNA(Sec) from L-seryl-tRNA(Sec) (bacterial route): step 1/1.</text>
</comment>
<feature type="compositionally biased region" description="Acidic residues" evidence="10">
    <location>
        <begin position="564"/>
        <end position="573"/>
    </location>
</feature>
<feature type="region of interest" description="Disordered" evidence="10">
    <location>
        <begin position="361"/>
        <end position="436"/>
    </location>
</feature>
<feature type="region of interest" description="Disordered" evidence="10">
    <location>
        <begin position="504"/>
        <end position="539"/>
    </location>
</feature>
<feature type="region of interest" description="Disordered" evidence="10">
    <location>
        <begin position="1"/>
        <end position="46"/>
    </location>
</feature>
<comment type="cofactor">
    <cofactor evidence="1 8 9">
        <name>pyridoxal 5'-phosphate</name>
        <dbReference type="ChEBI" id="CHEBI:597326"/>
    </cofactor>
</comment>
<keyword evidence="3 8" id="KW-0808">Transferase</keyword>
<dbReference type="AlphaFoldDB" id="A0A0S4QF37"/>
<dbReference type="EMBL" id="FAOZ01000002">
    <property type="protein sequence ID" value="CUU54165.1"/>
    <property type="molecule type" value="Genomic_DNA"/>
</dbReference>
<dbReference type="PANTHER" id="PTHR32328">
    <property type="entry name" value="L-SERYL-TRNA(SEC) SELENIUM TRANSFERASE"/>
    <property type="match status" value="1"/>
</dbReference>
<evidence type="ECO:0000256" key="8">
    <source>
        <dbReference type="HAMAP-Rule" id="MF_00423"/>
    </source>
</evidence>
<organism evidence="11 12">
    <name type="scientific">Parafrankia irregularis</name>
    <dbReference type="NCBI Taxonomy" id="795642"/>
    <lineage>
        <taxon>Bacteria</taxon>
        <taxon>Bacillati</taxon>
        <taxon>Actinomycetota</taxon>
        <taxon>Actinomycetes</taxon>
        <taxon>Frankiales</taxon>
        <taxon>Frankiaceae</taxon>
        <taxon>Parafrankia</taxon>
    </lineage>
</organism>
<keyword evidence="5 8" id="KW-0648">Protein biosynthesis</keyword>
<dbReference type="SUPFAM" id="SSF53383">
    <property type="entry name" value="PLP-dependent transferases"/>
    <property type="match status" value="1"/>
</dbReference>
<protein>
    <recommendedName>
        <fullName evidence="8">L-seryl-tRNA(Sec) selenium transferase</fullName>
        <ecNumber evidence="8">2.9.1.1</ecNumber>
    </recommendedName>
    <alternativeName>
        <fullName evidence="8">Selenocysteine synthase</fullName>
        <shortName evidence="8">Sec synthase</shortName>
    </alternativeName>
    <alternativeName>
        <fullName evidence="8">Selenocysteinyl-tRNA(Sec) synthase</fullName>
    </alternativeName>
</protein>
<evidence type="ECO:0000256" key="5">
    <source>
        <dbReference type="ARBA" id="ARBA00022917"/>
    </source>
</evidence>
<dbReference type="InterPro" id="IPR018319">
    <property type="entry name" value="SelA-like"/>
</dbReference>
<keyword evidence="12" id="KW-1185">Reference proteome</keyword>
<accession>A0A0S4QF37</accession>
<feature type="compositionally biased region" description="Low complexity" evidence="10">
    <location>
        <begin position="397"/>
        <end position="406"/>
    </location>
</feature>
<dbReference type="InterPro" id="IPR015424">
    <property type="entry name" value="PyrdxlP-dep_Trfase"/>
</dbReference>
<reference evidence="12" key="1">
    <citation type="submission" date="2015-11" db="EMBL/GenBank/DDBJ databases">
        <authorList>
            <person name="Varghese N."/>
        </authorList>
    </citation>
    <scope>NUCLEOTIDE SEQUENCE [LARGE SCALE GENOMIC DNA]</scope>
    <source>
        <strain evidence="12">DSM 45899</strain>
    </source>
</reference>